<dbReference type="PANTHER" id="PTHR43798">
    <property type="entry name" value="MONOACYLGLYCEROL LIPASE"/>
    <property type="match status" value="1"/>
</dbReference>
<sequence length="106" mass="12200">MSDFWAAIRWNNGHQIASRLLQYIPERHANRDRWVGVLQTTKVPVHVIYGPADPVNPPVFLDRYRELVPHAVITVLNSHISHYPQLEDPTSVMTAYLGFLESNKLI</sequence>
<organism evidence="1 2">
    <name type="scientific">Saccoglossus kowalevskii</name>
    <name type="common">Acorn worm</name>
    <dbReference type="NCBI Taxonomy" id="10224"/>
    <lineage>
        <taxon>Eukaryota</taxon>
        <taxon>Metazoa</taxon>
        <taxon>Hemichordata</taxon>
        <taxon>Enteropneusta</taxon>
        <taxon>Harrimaniidae</taxon>
        <taxon>Saccoglossus</taxon>
    </lineage>
</organism>
<dbReference type="InterPro" id="IPR050266">
    <property type="entry name" value="AB_hydrolase_sf"/>
</dbReference>
<evidence type="ECO:0000313" key="2">
    <source>
        <dbReference type="RefSeq" id="XP_006815363.1"/>
    </source>
</evidence>
<dbReference type="PANTHER" id="PTHR43798:SF33">
    <property type="entry name" value="HYDROLASE, PUTATIVE (AFU_ORTHOLOGUE AFUA_2G14860)-RELATED"/>
    <property type="match status" value="1"/>
</dbReference>
<keyword evidence="1" id="KW-1185">Reference proteome</keyword>
<dbReference type="Proteomes" id="UP000694865">
    <property type="component" value="Unplaced"/>
</dbReference>
<protein>
    <submittedName>
        <fullName evidence="2">Mesoderm-specific transcript homolog protein-like</fullName>
    </submittedName>
</protein>
<accession>A0ABM0M5S2</accession>
<name>A0ABM0M5S2_SACKO</name>
<dbReference type="RefSeq" id="XP_006815363.1">
    <property type="nucleotide sequence ID" value="XM_006815300.1"/>
</dbReference>
<dbReference type="Gene3D" id="3.40.50.1820">
    <property type="entry name" value="alpha/beta hydrolase"/>
    <property type="match status" value="1"/>
</dbReference>
<dbReference type="SUPFAM" id="SSF53474">
    <property type="entry name" value="alpha/beta-Hydrolases"/>
    <property type="match status" value="1"/>
</dbReference>
<gene>
    <name evidence="2" type="primary">LOC102807757</name>
</gene>
<evidence type="ECO:0000313" key="1">
    <source>
        <dbReference type="Proteomes" id="UP000694865"/>
    </source>
</evidence>
<reference evidence="2" key="1">
    <citation type="submission" date="2025-08" db="UniProtKB">
        <authorList>
            <consortium name="RefSeq"/>
        </authorList>
    </citation>
    <scope>IDENTIFICATION</scope>
    <source>
        <tissue evidence="2">Testes</tissue>
    </source>
</reference>
<dbReference type="GeneID" id="102807757"/>
<dbReference type="InterPro" id="IPR029058">
    <property type="entry name" value="AB_hydrolase_fold"/>
</dbReference>
<proteinExistence type="predicted"/>